<reference evidence="11" key="1">
    <citation type="submission" date="2025-08" db="UniProtKB">
        <authorList>
            <consortium name="RefSeq"/>
        </authorList>
    </citation>
    <scope>IDENTIFICATION</scope>
    <source>
        <tissue evidence="11">Leaves</tissue>
    </source>
</reference>
<evidence type="ECO:0000259" key="9">
    <source>
        <dbReference type="PROSITE" id="PS51294"/>
    </source>
</evidence>
<dbReference type="Gene3D" id="1.10.10.60">
    <property type="entry name" value="Homeodomain-like"/>
    <property type="match status" value="2"/>
</dbReference>
<evidence type="ECO:0000256" key="2">
    <source>
        <dbReference type="ARBA" id="ARBA00022737"/>
    </source>
</evidence>
<dbReference type="GO" id="GO:0003677">
    <property type="term" value="F:DNA binding"/>
    <property type="evidence" value="ECO:0007669"/>
    <property type="project" value="UniProtKB-KW"/>
</dbReference>
<dbReference type="RefSeq" id="XP_035550893.1">
    <property type="nucleotide sequence ID" value="XM_035695000.1"/>
</dbReference>
<dbReference type="Pfam" id="PF00249">
    <property type="entry name" value="Myb_DNA-binding"/>
    <property type="match status" value="2"/>
</dbReference>
<dbReference type="GO" id="GO:0003700">
    <property type="term" value="F:DNA-binding transcription factor activity"/>
    <property type="evidence" value="ECO:0000318"/>
    <property type="project" value="GO_Central"/>
</dbReference>
<dbReference type="GO" id="GO:0006355">
    <property type="term" value="P:regulation of DNA-templated transcription"/>
    <property type="evidence" value="ECO:0000318"/>
    <property type="project" value="GO_Central"/>
</dbReference>
<accession>A0A6P9F4T7</accession>
<evidence type="ECO:0000256" key="3">
    <source>
        <dbReference type="ARBA" id="ARBA00023015"/>
    </source>
</evidence>
<dbReference type="InterPro" id="IPR009057">
    <property type="entry name" value="Homeodomain-like_sf"/>
</dbReference>
<gene>
    <name evidence="11" type="primary">LOC109001836</name>
</gene>
<dbReference type="InParanoid" id="A0A6P9F4T7"/>
<dbReference type="FunFam" id="1.10.10.60:FF:000015">
    <property type="entry name" value="Transcription factor RAX3"/>
    <property type="match status" value="1"/>
</dbReference>
<sequence length="301" mass="33674">MGRAPCCDKANVKKGPWSPEEDATLKDYLEKHGTGGNWIALPHKAGLKRCGKSCRLRWLNYLRPDIRRGSFTEEEDKIICTLYGSIGSRWSVMASQLPGRTDNDIKNYWNTKLKKKVLLAGNTNCDPKSTDNNNENTNNISHLNLAQFWASINPAAETYDYGNSACFDTNSQIFPYPADDNMMQNGDFHGLVSDQSHDHHELISRHMQVSDFHSTSHENYSTSTTTSSRDHLSGTLSTSSTLALETWSGINNGGGILKQDGVSLDFEFESHINDDDEFLNGFGFQENTREHEIAPYLGNSP</sequence>
<comment type="subcellular location">
    <subcellularLocation>
        <location evidence="1">Nucleus</location>
    </subcellularLocation>
</comment>
<dbReference type="SUPFAM" id="SSF46689">
    <property type="entry name" value="Homeodomain-like"/>
    <property type="match status" value="1"/>
</dbReference>
<evidence type="ECO:0000256" key="6">
    <source>
        <dbReference type="ARBA" id="ARBA00023242"/>
    </source>
</evidence>
<dbReference type="GeneID" id="109001836"/>
<evidence type="ECO:0000313" key="11">
    <source>
        <dbReference type="RefSeq" id="XP_035550893.1"/>
    </source>
</evidence>
<feature type="domain" description="Myb-like" evidence="8">
    <location>
        <begin position="9"/>
        <end position="62"/>
    </location>
</feature>
<dbReference type="PROSITE" id="PS50090">
    <property type="entry name" value="MYB_LIKE"/>
    <property type="match status" value="2"/>
</dbReference>
<feature type="domain" description="HTH myb-type" evidence="9">
    <location>
        <begin position="9"/>
        <end position="66"/>
    </location>
</feature>
<keyword evidence="2" id="KW-0677">Repeat</keyword>
<dbReference type="CDD" id="cd00167">
    <property type="entry name" value="SANT"/>
    <property type="match status" value="2"/>
</dbReference>
<dbReference type="SMART" id="SM00717">
    <property type="entry name" value="SANT"/>
    <property type="match status" value="2"/>
</dbReference>
<proteinExistence type="predicted"/>
<keyword evidence="4" id="KW-0238">DNA-binding</keyword>
<dbReference type="GO" id="GO:0005634">
    <property type="term" value="C:nucleus"/>
    <property type="evidence" value="ECO:0000318"/>
    <property type="project" value="GO_Central"/>
</dbReference>
<evidence type="ECO:0000256" key="1">
    <source>
        <dbReference type="ARBA" id="ARBA00004123"/>
    </source>
</evidence>
<dbReference type="AlphaFoldDB" id="A0A6P9F4T7"/>
<name>A0A6P9F4T7_JUGRE</name>
<keyword evidence="6" id="KW-0539">Nucleus</keyword>
<dbReference type="InterPro" id="IPR001005">
    <property type="entry name" value="SANT/Myb"/>
</dbReference>
<evidence type="ECO:0000256" key="7">
    <source>
        <dbReference type="SAM" id="MobiDB-lite"/>
    </source>
</evidence>
<dbReference type="PANTHER" id="PTHR48000">
    <property type="entry name" value="OS09G0431300 PROTEIN"/>
    <property type="match status" value="1"/>
</dbReference>
<evidence type="ECO:0000259" key="8">
    <source>
        <dbReference type="PROSITE" id="PS50090"/>
    </source>
</evidence>
<keyword evidence="5" id="KW-0804">Transcription</keyword>
<protein>
    <submittedName>
        <fullName evidence="11">Transcription factor RAX2-like isoform X2</fullName>
    </submittedName>
</protein>
<feature type="region of interest" description="Disordered" evidence="7">
    <location>
        <begin position="213"/>
        <end position="235"/>
    </location>
</feature>
<dbReference type="PANTHER" id="PTHR48000:SF67">
    <property type="entry name" value="MYB-LIKE DNA-BINDING DOMAIN CONTAINING PROTEIN, EXPRESSED"/>
    <property type="match status" value="1"/>
</dbReference>
<dbReference type="PROSITE" id="PS51294">
    <property type="entry name" value="HTH_MYB"/>
    <property type="match status" value="2"/>
</dbReference>
<evidence type="ECO:0000256" key="4">
    <source>
        <dbReference type="ARBA" id="ARBA00023125"/>
    </source>
</evidence>
<evidence type="ECO:0000313" key="10">
    <source>
        <dbReference type="Proteomes" id="UP000235220"/>
    </source>
</evidence>
<keyword evidence="10" id="KW-1185">Reference proteome</keyword>
<dbReference type="Proteomes" id="UP000235220">
    <property type="component" value="Chromosome 10"/>
</dbReference>
<dbReference type="InterPro" id="IPR017930">
    <property type="entry name" value="Myb_dom"/>
</dbReference>
<evidence type="ECO:0000256" key="5">
    <source>
        <dbReference type="ARBA" id="ARBA00023163"/>
    </source>
</evidence>
<dbReference type="OrthoDB" id="2143914at2759"/>
<feature type="compositionally biased region" description="Polar residues" evidence="7">
    <location>
        <begin position="213"/>
        <end position="227"/>
    </location>
</feature>
<organism evidence="10 11">
    <name type="scientific">Juglans regia</name>
    <name type="common">English walnut</name>
    <dbReference type="NCBI Taxonomy" id="51240"/>
    <lineage>
        <taxon>Eukaryota</taxon>
        <taxon>Viridiplantae</taxon>
        <taxon>Streptophyta</taxon>
        <taxon>Embryophyta</taxon>
        <taxon>Tracheophyta</taxon>
        <taxon>Spermatophyta</taxon>
        <taxon>Magnoliopsida</taxon>
        <taxon>eudicotyledons</taxon>
        <taxon>Gunneridae</taxon>
        <taxon>Pentapetalae</taxon>
        <taxon>rosids</taxon>
        <taxon>fabids</taxon>
        <taxon>Fagales</taxon>
        <taxon>Juglandaceae</taxon>
        <taxon>Juglans</taxon>
    </lineage>
</organism>
<feature type="domain" description="HTH myb-type" evidence="9">
    <location>
        <begin position="67"/>
        <end position="117"/>
    </location>
</feature>
<keyword evidence="3" id="KW-0805">Transcription regulation</keyword>
<feature type="domain" description="Myb-like" evidence="8">
    <location>
        <begin position="63"/>
        <end position="113"/>
    </location>
</feature>